<comment type="caution">
    <text evidence="3">The sequence shown here is derived from an EMBL/GenBank/DDBJ whole genome shotgun (WGS) entry which is preliminary data.</text>
</comment>
<dbReference type="PROSITE" id="PS50846">
    <property type="entry name" value="HMA_2"/>
    <property type="match status" value="1"/>
</dbReference>
<name>A0ABN2TA85_9ACTN</name>
<dbReference type="InterPro" id="IPR000428">
    <property type="entry name" value="Cu-bd"/>
</dbReference>
<dbReference type="SUPFAM" id="SSF55008">
    <property type="entry name" value="HMA, heavy metal-associated domain"/>
    <property type="match status" value="1"/>
</dbReference>
<evidence type="ECO:0000313" key="3">
    <source>
        <dbReference type="EMBL" id="GAA2002770.1"/>
    </source>
</evidence>
<reference evidence="3 4" key="1">
    <citation type="journal article" date="2019" name="Int. J. Syst. Evol. Microbiol.">
        <title>The Global Catalogue of Microorganisms (GCM) 10K type strain sequencing project: providing services to taxonomists for standard genome sequencing and annotation.</title>
        <authorList>
            <consortium name="The Broad Institute Genomics Platform"/>
            <consortium name="The Broad Institute Genome Sequencing Center for Infectious Disease"/>
            <person name="Wu L."/>
            <person name="Ma J."/>
        </authorList>
    </citation>
    <scope>NUCLEOTIDE SEQUENCE [LARGE SCALE GENOMIC DNA]</scope>
    <source>
        <strain evidence="3 4">JCM 16013</strain>
    </source>
</reference>
<protein>
    <recommendedName>
        <fullName evidence="2">HMA domain-containing protein</fullName>
    </recommendedName>
</protein>
<evidence type="ECO:0000313" key="4">
    <source>
        <dbReference type="Proteomes" id="UP001499854"/>
    </source>
</evidence>
<dbReference type="InterPro" id="IPR036163">
    <property type="entry name" value="HMA_dom_sf"/>
</dbReference>
<dbReference type="PROSITE" id="PS01047">
    <property type="entry name" value="HMA_1"/>
    <property type="match status" value="1"/>
</dbReference>
<dbReference type="PRINTS" id="PR00944">
    <property type="entry name" value="CUEXPORT"/>
</dbReference>
<gene>
    <name evidence="3" type="ORF">GCM10009838_80980</name>
</gene>
<evidence type="ECO:0000256" key="1">
    <source>
        <dbReference type="ARBA" id="ARBA00022723"/>
    </source>
</evidence>
<proteinExistence type="predicted"/>
<evidence type="ECO:0000259" key="2">
    <source>
        <dbReference type="PROSITE" id="PS50846"/>
    </source>
</evidence>
<dbReference type="CDD" id="cd00371">
    <property type="entry name" value="HMA"/>
    <property type="match status" value="1"/>
</dbReference>
<dbReference type="Gene3D" id="3.30.70.100">
    <property type="match status" value="1"/>
</dbReference>
<dbReference type="EMBL" id="BAAAQM010000075">
    <property type="protein sequence ID" value="GAA2002770.1"/>
    <property type="molecule type" value="Genomic_DNA"/>
</dbReference>
<dbReference type="InterPro" id="IPR017969">
    <property type="entry name" value="Heavy-metal-associated_CS"/>
</dbReference>
<keyword evidence="1" id="KW-0479">Metal-binding</keyword>
<dbReference type="Pfam" id="PF00403">
    <property type="entry name" value="HMA"/>
    <property type="match status" value="1"/>
</dbReference>
<dbReference type="RefSeq" id="WP_344662523.1">
    <property type="nucleotide sequence ID" value="NZ_BAAAQM010000075.1"/>
</dbReference>
<dbReference type="InterPro" id="IPR006121">
    <property type="entry name" value="HMA_dom"/>
</dbReference>
<organism evidence="3 4">
    <name type="scientific">Catenulispora subtropica</name>
    <dbReference type="NCBI Taxonomy" id="450798"/>
    <lineage>
        <taxon>Bacteria</taxon>
        <taxon>Bacillati</taxon>
        <taxon>Actinomycetota</taxon>
        <taxon>Actinomycetes</taxon>
        <taxon>Catenulisporales</taxon>
        <taxon>Catenulisporaceae</taxon>
        <taxon>Catenulispora</taxon>
    </lineage>
</organism>
<sequence>MTELTVIDNDAASAAGCSCCAAPSADAVAATEPKETTVSENATTAVYTVSGMTCGHCVKSVTEEVSAIAGVTAVDVDLASGKVTVTSTAPLAEKDVEAAVDEAGYVLVH</sequence>
<accession>A0ABN2TA85</accession>
<keyword evidence="4" id="KW-1185">Reference proteome</keyword>
<feature type="domain" description="HMA" evidence="2">
    <location>
        <begin position="43"/>
        <end position="108"/>
    </location>
</feature>
<dbReference type="Proteomes" id="UP001499854">
    <property type="component" value="Unassembled WGS sequence"/>
</dbReference>